<dbReference type="SUPFAM" id="SSF46785">
    <property type="entry name" value="Winged helix' DNA-binding domain"/>
    <property type="match status" value="1"/>
</dbReference>
<dbReference type="Pfam" id="PF14544">
    <property type="entry name" value="DUF4443"/>
    <property type="match status" value="1"/>
</dbReference>
<keyword evidence="3" id="KW-0067">ATP-binding</keyword>
<dbReference type="Gene3D" id="3.30.1360.30">
    <property type="entry name" value="GAD-like domain"/>
    <property type="match status" value="1"/>
</dbReference>
<keyword evidence="1" id="KW-0436">Ligase</keyword>
<feature type="domain" description="DUF4443" evidence="5">
    <location>
        <begin position="108"/>
        <end position="187"/>
    </location>
</feature>
<dbReference type="AlphaFoldDB" id="A0A7C4FDJ0"/>
<proteinExistence type="predicted"/>
<dbReference type="EMBL" id="DTFI01000080">
    <property type="protein sequence ID" value="HGI43388.1"/>
    <property type="molecule type" value="Genomic_DNA"/>
</dbReference>
<evidence type="ECO:0000256" key="1">
    <source>
        <dbReference type="ARBA" id="ARBA00022598"/>
    </source>
</evidence>
<evidence type="ECO:0000313" key="7">
    <source>
        <dbReference type="EMBL" id="HGI43388.1"/>
    </source>
</evidence>
<protein>
    <submittedName>
        <fullName evidence="7">GntR family transcriptional regulator</fullName>
    </submittedName>
</protein>
<keyword evidence="4" id="KW-0648">Protein biosynthesis</keyword>
<sequence>MSTGSSEDSRSRVSLEVLLYLYLSGGYVGRAKLAEELGVGEGTVRGVLSRLSDLGLVERARAGARLSKRGVVLVEELLGERHVSKVSLEPVEELEGGLAVVAVVGYCRNPGAAVLKIRDAAVRGGAAGAVIAVSEGGLLKLPPGGEDMCTYLREICGKLARLKAREGVAVIVIFGERVGRLVKGFLEVLRSPHYELMISRTTPGSSSIE</sequence>
<evidence type="ECO:0000259" key="6">
    <source>
        <dbReference type="Pfam" id="PF22167"/>
    </source>
</evidence>
<dbReference type="InterPro" id="IPR054039">
    <property type="entry name" value="PH0730-like_N"/>
</dbReference>
<reference evidence="7" key="1">
    <citation type="journal article" date="2020" name="mSystems">
        <title>Genome- and Community-Level Interaction Insights into Carbon Utilization and Element Cycling Functions of Hydrothermarchaeota in Hydrothermal Sediment.</title>
        <authorList>
            <person name="Zhou Z."/>
            <person name="Liu Y."/>
            <person name="Xu W."/>
            <person name="Pan J."/>
            <person name="Luo Z.H."/>
            <person name="Li M."/>
        </authorList>
    </citation>
    <scope>NUCLEOTIDE SEQUENCE [LARGE SCALE GENOMIC DNA]</scope>
    <source>
        <strain evidence="7">SpSt-735</strain>
    </source>
</reference>
<evidence type="ECO:0000256" key="2">
    <source>
        <dbReference type="ARBA" id="ARBA00022741"/>
    </source>
</evidence>
<dbReference type="GO" id="GO:0004812">
    <property type="term" value="F:aminoacyl-tRNA ligase activity"/>
    <property type="evidence" value="ECO:0007669"/>
    <property type="project" value="InterPro"/>
</dbReference>
<comment type="caution">
    <text evidence="7">The sequence shown here is derived from an EMBL/GenBank/DDBJ whole genome shotgun (WGS) entry which is preliminary data.</text>
</comment>
<keyword evidence="2" id="KW-0547">Nucleotide-binding</keyword>
<dbReference type="Gene3D" id="1.10.10.10">
    <property type="entry name" value="Winged helix-like DNA-binding domain superfamily/Winged helix DNA-binding domain"/>
    <property type="match status" value="1"/>
</dbReference>
<dbReference type="InterPro" id="IPR036388">
    <property type="entry name" value="WH-like_DNA-bd_sf"/>
</dbReference>
<dbReference type="InterPro" id="IPR036390">
    <property type="entry name" value="WH_DNA-bd_sf"/>
</dbReference>
<dbReference type="InterPro" id="IPR004115">
    <property type="entry name" value="GAD-like_sf"/>
</dbReference>
<accession>A0A7C4FDJ0</accession>
<name>A0A7C4FDJ0_THEPE</name>
<dbReference type="SUPFAM" id="SSF55261">
    <property type="entry name" value="GAD domain-like"/>
    <property type="match status" value="1"/>
</dbReference>
<dbReference type="Pfam" id="PF22167">
    <property type="entry name" value="PH0730-like_N"/>
    <property type="match status" value="1"/>
</dbReference>
<gene>
    <name evidence="7" type="ORF">ENV17_03265</name>
</gene>
<dbReference type="GO" id="GO:0005737">
    <property type="term" value="C:cytoplasm"/>
    <property type="evidence" value="ECO:0007669"/>
    <property type="project" value="InterPro"/>
</dbReference>
<feature type="domain" description="PH0730-like N-terminal" evidence="6">
    <location>
        <begin position="17"/>
        <end position="70"/>
    </location>
</feature>
<evidence type="ECO:0000256" key="4">
    <source>
        <dbReference type="ARBA" id="ARBA00022917"/>
    </source>
</evidence>
<dbReference type="GO" id="GO:0005524">
    <property type="term" value="F:ATP binding"/>
    <property type="evidence" value="ECO:0007669"/>
    <property type="project" value="UniProtKB-KW"/>
</dbReference>
<organism evidence="7">
    <name type="scientific">Thermofilum pendens</name>
    <dbReference type="NCBI Taxonomy" id="2269"/>
    <lineage>
        <taxon>Archaea</taxon>
        <taxon>Thermoproteota</taxon>
        <taxon>Thermoprotei</taxon>
        <taxon>Thermofilales</taxon>
        <taxon>Thermofilaceae</taxon>
        <taxon>Thermofilum</taxon>
    </lineage>
</organism>
<evidence type="ECO:0000259" key="5">
    <source>
        <dbReference type="Pfam" id="PF14544"/>
    </source>
</evidence>
<dbReference type="GO" id="GO:0006412">
    <property type="term" value="P:translation"/>
    <property type="evidence" value="ECO:0007669"/>
    <property type="project" value="UniProtKB-KW"/>
</dbReference>
<dbReference type="InterPro" id="IPR029349">
    <property type="entry name" value="DUF4443"/>
</dbReference>
<evidence type="ECO:0000256" key="3">
    <source>
        <dbReference type="ARBA" id="ARBA00022840"/>
    </source>
</evidence>